<organism evidence="2">
    <name type="scientific">hydrocarbon metagenome</name>
    <dbReference type="NCBI Taxonomy" id="938273"/>
    <lineage>
        <taxon>unclassified sequences</taxon>
        <taxon>metagenomes</taxon>
        <taxon>ecological metagenomes</taxon>
    </lineage>
</organism>
<name>A0A0W8G5J7_9ZZZZ</name>
<dbReference type="Pfam" id="PF08668">
    <property type="entry name" value="HDOD"/>
    <property type="match status" value="1"/>
</dbReference>
<protein>
    <submittedName>
        <fullName evidence="2">Hd domain protein</fullName>
    </submittedName>
</protein>
<dbReference type="EMBL" id="LNQE01000219">
    <property type="protein sequence ID" value="KUG28440.1"/>
    <property type="molecule type" value="Genomic_DNA"/>
</dbReference>
<dbReference type="PANTHER" id="PTHR33525:SF3">
    <property type="entry name" value="RIBONUCLEASE Y"/>
    <property type="match status" value="1"/>
</dbReference>
<comment type="caution">
    <text evidence="2">The sequence shown here is derived from an EMBL/GenBank/DDBJ whole genome shotgun (WGS) entry which is preliminary data.</text>
</comment>
<gene>
    <name evidence="2" type="ORF">ASZ90_001681</name>
</gene>
<evidence type="ECO:0000259" key="1">
    <source>
        <dbReference type="PROSITE" id="PS51833"/>
    </source>
</evidence>
<accession>A0A0W8G5J7</accession>
<dbReference type="PROSITE" id="PS51833">
    <property type="entry name" value="HDOD"/>
    <property type="match status" value="1"/>
</dbReference>
<dbReference type="InterPro" id="IPR052340">
    <property type="entry name" value="RNase_Y/CdgJ"/>
</dbReference>
<dbReference type="Gene3D" id="1.10.3210.10">
    <property type="entry name" value="Hypothetical protein af1432"/>
    <property type="match status" value="1"/>
</dbReference>
<feature type="domain" description="HDOD" evidence="1">
    <location>
        <begin position="13"/>
        <end position="209"/>
    </location>
</feature>
<dbReference type="SUPFAM" id="SSF109604">
    <property type="entry name" value="HD-domain/PDEase-like"/>
    <property type="match status" value="1"/>
</dbReference>
<dbReference type="InterPro" id="IPR013976">
    <property type="entry name" value="HDOD"/>
</dbReference>
<dbReference type="AlphaFoldDB" id="A0A0W8G5J7"/>
<proteinExistence type="predicted"/>
<dbReference type="PANTHER" id="PTHR33525">
    <property type="match status" value="1"/>
</dbReference>
<sequence>MKRQEIIAKALAVPQMPMPVQKIMSIINDPDATMTQLARFIEFEPGLTVNLLRMANSAFFGGHGNVTTVKDAIMRLGMQRVYQMVLASGVAPFAKYEIKGYGLPPGQLLEHSAALAVASEQLAGELGLTAPPHTFTSGLLVNIGKVVLGAFLAVDAEPIMELAYSQGIPFEKAERAVLGIDHGELGALLLEHWKLPEPIVYVVRHRLDPDAAPVRDLALDLVHAGDVIAKMTGIGLGYDGMHYAPSEAVFARLGLTAEHMERVMESAIGHFSEIRDILLGTE</sequence>
<reference evidence="2" key="1">
    <citation type="journal article" date="2015" name="Proc. Natl. Acad. Sci. U.S.A.">
        <title>Networks of energetic and metabolic interactions define dynamics in microbial communities.</title>
        <authorList>
            <person name="Embree M."/>
            <person name="Liu J.K."/>
            <person name="Al-Bassam M.M."/>
            <person name="Zengler K."/>
        </authorList>
    </citation>
    <scope>NUCLEOTIDE SEQUENCE</scope>
</reference>
<evidence type="ECO:0000313" key="2">
    <source>
        <dbReference type="EMBL" id="KUG28440.1"/>
    </source>
</evidence>